<dbReference type="Pfam" id="PF00480">
    <property type="entry name" value="ROK"/>
    <property type="match status" value="1"/>
</dbReference>
<evidence type="ECO:0000259" key="2">
    <source>
        <dbReference type="Pfam" id="PF12802"/>
    </source>
</evidence>
<dbReference type="Gene3D" id="3.30.420.40">
    <property type="match status" value="2"/>
</dbReference>
<name>A0A4P6Q2D9_9ACTN</name>
<dbReference type="InterPro" id="IPR011991">
    <property type="entry name" value="ArsR-like_HTH"/>
</dbReference>
<dbReference type="SUPFAM" id="SSF53067">
    <property type="entry name" value="Actin-like ATPase domain"/>
    <property type="match status" value="1"/>
</dbReference>
<evidence type="ECO:0000313" key="3">
    <source>
        <dbReference type="EMBL" id="QBI54715.1"/>
    </source>
</evidence>
<dbReference type="GO" id="GO:0003700">
    <property type="term" value="F:DNA-binding transcription factor activity"/>
    <property type="evidence" value="ECO:0007669"/>
    <property type="project" value="InterPro"/>
</dbReference>
<dbReference type="Proteomes" id="UP000292235">
    <property type="component" value="Chromosome"/>
</dbReference>
<dbReference type="Gene3D" id="1.10.10.10">
    <property type="entry name" value="Winged helix-like DNA-binding domain superfamily/Winged helix DNA-binding domain"/>
    <property type="match status" value="1"/>
</dbReference>
<dbReference type="KEGG" id="strr:EKD16_14675"/>
<dbReference type="InterPro" id="IPR036388">
    <property type="entry name" value="WH-like_DNA-bd_sf"/>
</dbReference>
<dbReference type="InterPro" id="IPR000835">
    <property type="entry name" value="HTH_MarR-typ"/>
</dbReference>
<dbReference type="RefSeq" id="WP_131098845.1">
    <property type="nucleotide sequence ID" value="NZ_CP036455.1"/>
</dbReference>
<gene>
    <name evidence="3" type="primary">nagC5</name>
    <name evidence="3" type="ORF">EKD16_14675</name>
</gene>
<dbReference type="CDD" id="cd00090">
    <property type="entry name" value="HTH_ARSR"/>
    <property type="match status" value="1"/>
</dbReference>
<keyword evidence="4" id="KW-1185">Reference proteome</keyword>
<dbReference type="InterPro" id="IPR036390">
    <property type="entry name" value="WH_DNA-bd_sf"/>
</dbReference>
<dbReference type="InterPro" id="IPR043129">
    <property type="entry name" value="ATPase_NBD"/>
</dbReference>
<reference evidence="3 4" key="1">
    <citation type="submission" date="2019-02" db="EMBL/GenBank/DDBJ databases">
        <authorList>
            <person name="Khodamoradi S."/>
            <person name="Hahnke R.L."/>
            <person name="Kaempfer P."/>
            <person name="Schumann P."/>
            <person name="Rohde M."/>
            <person name="Steinert M."/>
            <person name="Luzhetskyy A."/>
            <person name="Wink J."/>
            <person name="Ruckert C."/>
        </authorList>
    </citation>
    <scope>NUCLEOTIDE SEQUENCE [LARGE SCALE GENOMIC DNA]</scope>
    <source>
        <strain evidence="3 4">M2</strain>
    </source>
</reference>
<dbReference type="PROSITE" id="PS01125">
    <property type="entry name" value="ROK"/>
    <property type="match status" value="1"/>
</dbReference>
<organism evidence="3 4">
    <name type="scientific">Streptomonospora litoralis</name>
    <dbReference type="NCBI Taxonomy" id="2498135"/>
    <lineage>
        <taxon>Bacteria</taxon>
        <taxon>Bacillati</taxon>
        <taxon>Actinomycetota</taxon>
        <taxon>Actinomycetes</taxon>
        <taxon>Streptosporangiales</taxon>
        <taxon>Nocardiopsidaceae</taxon>
        <taxon>Streptomonospora</taxon>
    </lineage>
</organism>
<dbReference type="SUPFAM" id="SSF46785">
    <property type="entry name" value="Winged helix' DNA-binding domain"/>
    <property type="match status" value="1"/>
</dbReference>
<evidence type="ECO:0000313" key="4">
    <source>
        <dbReference type="Proteomes" id="UP000292235"/>
    </source>
</evidence>
<dbReference type="EMBL" id="CP036455">
    <property type="protein sequence ID" value="QBI54715.1"/>
    <property type="molecule type" value="Genomic_DNA"/>
</dbReference>
<dbReference type="Pfam" id="PF12802">
    <property type="entry name" value="MarR_2"/>
    <property type="match status" value="1"/>
</dbReference>
<dbReference type="PANTHER" id="PTHR18964">
    <property type="entry name" value="ROK (REPRESSOR, ORF, KINASE) FAMILY"/>
    <property type="match status" value="1"/>
</dbReference>
<proteinExistence type="inferred from homology"/>
<dbReference type="InterPro" id="IPR000600">
    <property type="entry name" value="ROK"/>
</dbReference>
<sequence length="389" mass="39871">MTDVEVTPGSQAALRRANQQRVVDALRSGGTLTQAELARHTGLSPASVSNIVRNLRAAGTISVRETSSNGRRARAVTLIRPPGAVVAVDFRLTGITAALGDSQGAVLAREHIAYDVAAEPERGVRRAVWLVETLLTRVRVDHATVAAVTAAVPGPVDLRTGEIGAITCMPRWAGYRPAEALSARLGAPVRAENDANLCALAEMRTGAAAEREHVIYVQLGEGVGAGIVVGGRLFRGAGGTAGEIGHIGLDERGQVCRCGNRGCLETMLGSPYLLGMLPHQGAGAPATVLELVAAAEQGDPGCRRVVAEAGAALGRGLGVLANTFNPQLVVLGGELVSAGEALLEPVRRSLELGTLGTARDDMGIVAGDLGEEAALRGALLLAAASAAET</sequence>
<dbReference type="PANTHER" id="PTHR18964:SF173">
    <property type="entry name" value="GLUCOKINASE"/>
    <property type="match status" value="1"/>
</dbReference>
<dbReference type="AlphaFoldDB" id="A0A4P6Q2D9"/>
<dbReference type="OrthoDB" id="3863906at2"/>
<protein>
    <submittedName>
        <fullName evidence="3">N-acetylglucosamine repressor</fullName>
    </submittedName>
</protein>
<comment type="similarity">
    <text evidence="1">Belongs to the ROK (NagC/XylR) family.</text>
</comment>
<accession>A0A4P6Q2D9</accession>
<feature type="domain" description="HTH marR-type" evidence="2">
    <location>
        <begin position="21"/>
        <end position="72"/>
    </location>
</feature>
<evidence type="ECO:0000256" key="1">
    <source>
        <dbReference type="ARBA" id="ARBA00006479"/>
    </source>
</evidence>
<dbReference type="InterPro" id="IPR049874">
    <property type="entry name" value="ROK_cs"/>
</dbReference>